<dbReference type="SUPFAM" id="SSF50891">
    <property type="entry name" value="Cyclophilin-like"/>
    <property type="match status" value="1"/>
</dbReference>
<evidence type="ECO:0000259" key="6">
    <source>
        <dbReference type="PROSITE" id="PS50072"/>
    </source>
</evidence>
<evidence type="ECO:0000256" key="1">
    <source>
        <dbReference type="ARBA" id="ARBA00013194"/>
    </source>
</evidence>
<dbReference type="InterPro" id="IPR002130">
    <property type="entry name" value="Cyclophilin-type_PPIase_dom"/>
</dbReference>
<dbReference type="Pfam" id="PF00160">
    <property type="entry name" value="Pro_isomerase"/>
    <property type="match status" value="1"/>
</dbReference>
<dbReference type="InterPro" id="IPR044665">
    <property type="entry name" value="E_coli_cyclophilin_A-like"/>
</dbReference>
<sequence length="215" mass="23805">MRFLSLLILPLLVATPATAQRADRATPGWVRVRMETADGPIVLALNQRRAPVTTANFLRYVDDGRFDGVSFYRTARNRRAPQYGFIQSGIRTDARRFLDMIPHESTKKTGIRHLDMTISMARKGPPGSANGNFFITVGAMPSMDWSPADPGYAAFGRVVGGQATVRRILAEKTGGGMKGTLMLKPVRVDRVIRLDGTPKPTGRPRPWLIERRTEG</sequence>
<feature type="chain" id="PRO_5012675239" description="peptidylprolyl isomerase" evidence="5">
    <location>
        <begin position="20"/>
        <end position="215"/>
    </location>
</feature>
<proteinExistence type="predicted"/>
<dbReference type="AlphaFoldDB" id="A0A2A4I483"/>
<dbReference type="GO" id="GO:0003755">
    <property type="term" value="F:peptidyl-prolyl cis-trans isomerase activity"/>
    <property type="evidence" value="ECO:0007669"/>
    <property type="project" value="UniProtKB-KW"/>
</dbReference>
<evidence type="ECO:0000313" key="7">
    <source>
        <dbReference type="EMBL" id="PCG13787.1"/>
    </source>
</evidence>
<dbReference type="EMBL" id="NWVC01000006">
    <property type="protein sequence ID" value="PCG13787.1"/>
    <property type="molecule type" value="Genomic_DNA"/>
</dbReference>
<comment type="caution">
    <text evidence="7">The sequence shown here is derived from an EMBL/GenBank/DDBJ whole genome shotgun (WGS) entry which is preliminary data.</text>
</comment>
<dbReference type="PROSITE" id="PS50072">
    <property type="entry name" value="CSA_PPIASE_2"/>
    <property type="match status" value="1"/>
</dbReference>
<dbReference type="Proteomes" id="UP000218323">
    <property type="component" value="Unassembled WGS sequence"/>
</dbReference>
<dbReference type="PANTHER" id="PTHR43246">
    <property type="entry name" value="PEPTIDYL-PROLYL CIS-TRANS ISOMERASE CYP38, CHLOROPLASTIC"/>
    <property type="match status" value="1"/>
</dbReference>
<feature type="signal peptide" evidence="5">
    <location>
        <begin position="1"/>
        <end position="19"/>
    </location>
</feature>
<dbReference type="RefSeq" id="WP_066712111.1">
    <property type="nucleotide sequence ID" value="NZ_JBHIWA010000018.1"/>
</dbReference>
<reference evidence="7 8" key="1">
    <citation type="submission" date="2017-09" db="EMBL/GenBank/DDBJ databases">
        <title>Sphingomonas adhaesiva DSM 7418, whole genome shotgun sequence.</title>
        <authorList>
            <person name="Feng G."/>
            <person name="Zhu H."/>
        </authorList>
    </citation>
    <scope>NUCLEOTIDE SEQUENCE [LARGE SCALE GENOMIC DNA]</scope>
    <source>
        <strain evidence="7 8">DSM 7418</strain>
    </source>
</reference>
<evidence type="ECO:0000256" key="3">
    <source>
        <dbReference type="ARBA" id="ARBA00023235"/>
    </source>
</evidence>
<name>A0A2A4I483_9SPHN</name>
<keyword evidence="5" id="KW-0732">Signal</keyword>
<feature type="domain" description="PPIase cyclophilin-type" evidence="6">
    <location>
        <begin position="39"/>
        <end position="185"/>
    </location>
</feature>
<gene>
    <name evidence="7" type="ORF">COA07_12875</name>
</gene>
<organism evidence="7 8">
    <name type="scientific">Sphingomonas adhaesiva</name>
    <dbReference type="NCBI Taxonomy" id="28212"/>
    <lineage>
        <taxon>Bacteria</taxon>
        <taxon>Pseudomonadati</taxon>
        <taxon>Pseudomonadota</taxon>
        <taxon>Alphaproteobacteria</taxon>
        <taxon>Sphingomonadales</taxon>
        <taxon>Sphingomonadaceae</taxon>
        <taxon>Sphingomonas</taxon>
    </lineage>
</organism>
<dbReference type="EC" id="5.2.1.8" evidence="1"/>
<evidence type="ECO:0000256" key="5">
    <source>
        <dbReference type="SAM" id="SignalP"/>
    </source>
</evidence>
<dbReference type="InterPro" id="IPR029000">
    <property type="entry name" value="Cyclophilin-like_dom_sf"/>
</dbReference>
<feature type="region of interest" description="Disordered" evidence="4">
    <location>
        <begin position="196"/>
        <end position="215"/>
    </location>
</feature>
<keyword evidence="3 7" id="KW-0413">Isomerase</keyword>
<protein>
    <recommendedName>
        <fullName evidence="1">peptidylprolyl isomerase</fullName>
        <ecNumber evidence="1">5.2.1.8</ecNumber>
    </recommendedName>
</protein>
<evidence type="ECO:0000313" key="8">
    <source>
        <dbReference type="Proteomes" id="UP000218323"/>
    </source>
</evidence>
<evidence type="ECO:0000256" key="4">
    <source>
        <dbReference type="SAM" id="MobiDB-lite"/>
    </source>
</evidence>
<dbReference type="Gene3D" id="2.40.100.10">
    <property type="entry name" value="Cyclophilin-like"/>
    <property type="match status" value="1"/>
</dbReference>
<keyword evidence="2" id="KW-0697">Rotamase</keyword>
<accession>A0A2A4I483</accession>
<evidence type="ECO:0000256" key="2">
    <source>
        <dbReference type="ARBA" id="ARBA00023110"/>
    </source>
</evidence>
<keyword evidence="8" id="KW-1185">Reference proteome</keyword>